<feature type="non-terminal residue" evidence="1">
    <location>
        <position position="1"/>
    </location>
</feature>
<name>X1KYY0_9ZZZZ</name>
<dbReference type="EMBL" id="BARU01047381">
    <property type="protein sequence ID" value="GAH98850.1"/>
    <property type="molecule type" value="Genomic_DNA"/>
</dbReference>
<feature type="non-terminal residue" evidence="1">
    <location>
        <position position="106"/>
    </location>
</feature>
<proteinExistence type="predicted"/>
<organism evidence="1">
    <name type="scientific">marine sediment metagenome</name>
    <dbReference type="NCBI Taxonomy" id="412755"/>
    <lineage>
        <taxon>unclassified sequences</taxon>
        <taxon>metagenomes</taxon>
        <taxon>ecological metagenomes</taxon>
    </lineage>
</organism>
<accession>X1KYY0</accession>
<gene>
    <name evidence="1" type="ORF">S03H2_71026</name>
</gene>
<dbReference type="AlphaFoldDB" id="X1KYY0"/>
<evidence type="ECO:0000313" key="1">
    <source>
        <dbReference type="EMBL" id="GAH98850.1"/>
    </source>
</evidence>
<reference evidence="1" key="1">
    <citation type="journal article" date="2014" name="Front. Microbiol.">
        <title>High frequency of phylogenetically diverse reductive dehalogenase-homologous genes in deep subseafloor sedimentary metagenomes.</title>
        <authorList>
            <person name="Kawai M."/>
            <person name="Futagami T."/>
            <person name="Toyoda A."/>
            <person name="Takaki Y."/>
            <person name="Nishi S."/>
            <person name="Hori S."/>
            <person name="Arai W."/>
            <person name="Tsubouchi T."/>
            <person name="Morono Y."/>
            <person name="Uchiyama I."/>
            <person name="Ito T."/>
            <person name="Fujiyama A."/>
            <person name="Inagaki F."/>
            <person name="Takami H."/>
        </authorList>
    </citation>
    <scope>NUCLEOTIDE SEQUENCE</scope>
    <source>
        <strain evidence="1">Expedition CK06-06</strain>
    </source>
</reference>
<sequence length="106" mass="12452">RPPDCFKSELFHWKINQDGKNVLTDKSKMFYYRLRIINNGKSAARNVEVTIRDIRKKKGNSFDRIDFPLDDNLDWFSSSLLLGRPSIMYYSFISPNTFKHCELGKG</sequence>
<comment type="caution">
    <text evidence="1">The sequence shown here is derived from an EMBL/GenBank/DDBJ whole genome shotgun (WGS) entry which is preliminary data.</text>
</comment>
<protein>
    <submittedName>
        <fullName evidence="1">Uncharacterized protein</fullName>
    </submittedName>
</protein>